<organism evidence="1 2">
    <name type="scientific">Elysia crispata</name>
    <name type="common">lettuce slug</name>
    <dbReference type="NCBI Taxonomy" id="231223"/>
    <lineage>
        <taxon>Eukaryota</taxon>
        <taxon>Metazoa</taxon>
        <taxon>Spiralia</taxon>
        <taxon>Lophotrochozoa</taxon>
        <taxon>Mollusca</taxon>
        <taxon>Gastropoda</taxon>
        <taxon>Heterobranchia</taxon>
        <taxon>Euthyneura</taxon>
        <taxon>Panpulmonata</taxon>
        <taxon>Sacoglossa</taxon>
        <taxon>Placobranchoidea</taxon>
        <taxon>Plakobranchidae</taxon>
        <taxon>Elysia</taxon>
    </lineage>
</organism>
<gene>
    <name evidence="1" type="ORF">RRG08_035542</name>
</gene>
<comment type="caution">
    <text evidence="1">The sequence shown here is derived from an EMBL/GenBank/DDBJ whole genome shotgun (WGS) entry which is preliminary data.</text>
</comment>
<name>A0AAE0YNY9_9GAST</name>
<protein>
    <submittedName>
        <fullName evidence="1">Uncharacterized protein</fullName>
    </submittedName>
</protein>
<keyword evidence="2" id="KW-1185">Reference proteome</keyword>
<dbReference type="AlphaFoldDB" id="A0AAE0YNY9"/>
<dbReference type="EMBL" id="JAWDGP010005744">
    <property type="protein sequence ID" value="KAK3752683.1"/>
    <property type="molecule type" value="Genomic_DNA"/>
</dbReference>
<proteinExistence type="predicted"/>
<evidence type="ECO:0000313" key="1">
    <source>
        <dbReference type="EMBL" id="KAK3752683.1"/>
    </source>
</evidence>
<dbReference type="Proteomes" id="UP001283361">
    <property type="component" value="Unassembled WGS sequence"/>
</dbReference>
<evidence type="ECO:0000313" key="2">
    <source>
        <dbReference type="Proteomes" id="UP001283361"/>
    </source>
</evidence>
<reference evidence="1" key="1">
    <citation type="journal article" date="2023" name="G3 (Bethesda)">
        <title>A reference genome for the long-term kleptoplast-retaining sea slug Elysia crispata morphotype clarki.</title>
        <authorList>
            <person name="Eastman K.E."/>
            <person name="Pendleton A.L."/>
            <person name="Shaikh M.A."/>
            <person name="Suttiyut T."/>
            <person name="Ogas R."/>
            <person name="Tomko P."/>
            <person name="Gavelis G."/>
            <person name="Widhalm J.R."/>
            <person name="Wisecaver J.H."/>
        </authorList>
    </citation>
    <scope>NUCLEOTIDE SEQUENCE</scope>
    <source>
        <strain evidence="1">ECLA1</strain>
    </source>
</reference>
<sequence>MELSPALPDLVEGISQVRLPASNSDNNPIVIEEDDPSPSPVLEEINIKPAMVSFAPSAVNTLAQPIIVATQTLTADEITMDGAMEADDCKPVVEAIVPPSRPVSGQLNFVASLEARLSGLTTDGSVPMKAEVGFEPVAGPSTTQPGFKPVAGSSTFQPSFAEVLARSRTAPVAPRHREVSPPEAVDAHFHIKMPEAGVTLRQYLDYPMPHHQFYSVTLRARGVGGGLCFATVLPLQHFTGNECALVRSRNWHSPITG</sequence>
<accession>A0AAE0YNY9</accession>